<keyword evidence="6" id="KW-0694">RNA-binding</keyword>
<name>A0A857N6R4_9BACT</name>
<dbReference type="Proteomes" id="UP000463983">
    <property type="component" value="Chromosome"/>
</dbReference>
<evidence type="ECO:0000256" key="1">
    <source>
        <dbReference type="ARBA" id="ARBA00022555"/>
    </source>
</evidence>
<feature type="domain" description="tRNA/rRNA methyltransferase SpoU type" evidence="7">
    <location>
        <begin position="18"/>
        <end position="170"/>
    </location>
</feature>
<dbReference type="PANTHER" id="PTHR43453:SF1">
    <property type="entry name" value="TRNA_RRNA METHYLTRANSFERASE SPOU TYPE DOMAIN-CONTAINING PROTEIN"/>
    <property type="match status" value="1"/>
</dbReference>
<evidence type="ECO:0000259" key="7">
    <source>
        <dbReference type="Pfam" id="PF00588"/>
    </source>
</evidence>
<dbReference type="InterPro" id="IPR029026">
    <property type="entry name" value="tRNA_m1G_MTases_N"/>
</dbReference>
<dbReference type="Gene3D" id="3.40.1280.10">
    <property type="match status" value="1"/>
</dbReference>
<keyword evidence="1" id="KW-0820">tRNA-binding</keyword>
<keyword evidence="4" id="KW-0949">S-adenosyl-L-methionine</keyword>
<dbReference type="InterPro" id="IPR033671">
    <property type="entry name" value="TrmH"/>
</dbReference>
<keyword evidence="2" id="KW-0489">Methyltransferase</keyword>
<dbReference type="AlphaFoldDB" id="A0A857N6R4"/>
<proteinExistence type="predicted"/>
<dbReference type="InterPro" id="IPR029028">
    <property type="entry name" value="Alpha/beta_knot_MTases"/>
</dbReference>
<evidence type="ECO:0000256" key="2">
    <source>
        <dbReference type="ARBA" id="ARBA00022603"/>
    </source>
</evidence>
<evidence type="ECO:0000313" key="9">
    <source>
        <dbReference type="Proteomes" id="UP000463983"/>
    </source>
</evidence>
<accession>A0A857N6R4</accession>
<gene>
    <name evidence="8" type="ORF">MICH65_0723</name>
</gene>
<dbReference type="SUPFAM" id="SSF75217">
    <property type="entry name" value="alpha/beta knot"/>
    <property type="match status" value="1"/>
</dbReference>
<organism evidence="8 9">
    <name type="scientific">Candidatus Chazhemtobacterium aquaticus</name>
    <dbReference type="NCBI Taxonomy" id="2715735"/>
    <lineage>
        <taxon>Bacteria</taxon>
        <taxon>Candidatus Chazhemtobacteraceae</taxon>
        <taxon>Candidatus Chazhemtobacterium</taxon>
    </lineage>
</organism>
<evidence type="ECO:0000256" key="3">
    <source>
        <dbReference type="ARBA" id="ARBA00022679"/>
    </source>
</evidence>
<dbReference type="Pfam" id="PF00588">
    <property type="entry name" value="SpoU_methylase"/>
    <property type="match status" value="1"/>
</dbReference>
<evidence type="ECO:0000256" key="5">
    <source>
        <dbReference type="ARBA" id="ARBA00022694"/>
    </source>
</evidence>
<dbReference type="RefSeq" id="WP_161932072.1">
    <property type="nucleotide sequence ID" value="NZ_CP047901.1"/>
</dbReference>
<reference evidence="9" key="1">
    <citation type="journal article" date="2020" name="Microorganisms">
        <title>Complete Genome of a Member of a New Bacterial Lineage in the Microgenomates Group Reveals an Unusual Nucleotide Composition Disparity Between Two Strands of DNA and Limited Metabolic Potential.</title>
        <authorList>
            <person name="Kadnikov V.V."/>
            <person name="Mardanov A.V."/>
            <person name="Beletsky A.V."/>
            <person name="Karnachuk O.V."/>
            <person name="Ravin N.V."/>
        </authorList>
    </citation>
    <scope>NUCLEOTIDE SEQUENCE [LARGE SCALE GENOMIC DNA]</scope>
</reference>
<dbReference type="GO" id="GO:0008173">
    <property type="term" value="F:RNA methyltransferase activity"/>
    <property type="evidence" value="ECO:0007669"/>
    <property type="project" value="InterPro"/>
</dbReference>
<dbReference type="CDD" id="cd18092">
    <property type="entry name" value="SpoU-like_TrmH"/>
    <property type="match status" value="1"/>
</dbReference>
<evidence type="ECO:0000256" key="4">
    <source>
        <dbReference type="ARBA" id="ARBA00022691"/>
    </source>
</evidence>
<dbReference type="EMBL" id="CP047901">
    <property type="protein sequence ID" value="QHO63704.1"/>
    <property type="molecule type" value="Genomic_DNA"/>
</dbReference>
<keyword evidence="5" id="KW-0819">tRNA processing</keyword>
<sequence>MSIRNRIRKTKHLRNRHLICVLENPNDIKNVATVIRNLSAFGVEKLYIISDKKGVPYNLESSRKNKYLTRLSVGANKWIFIKRFTTTDECALHLKKNLYTNAITSPHQKDANNINLYEGTFTQKRLAVWFGNESHGISKKAIKHADMCIQVPMRGVVESLNLATSTGIILSFISYQRLKFIFTHSQNRFKPQGFAKLITRSWHNFLNWPHDNIA</sequence>
<dbReference type="InterPro" id="IPR001537">
    <property type="entry name" value="SpoU_MeTrfase"/>
</dbReference>
<dbReference type="GO" id="GO:0002938">
    <property type="term" value="P:tRNA guanine ribose methylation"/>
    <property type="evidence" value="ECO:0007669"/>
    <property type="project" value="TreeGrafter"/>
</dbReference>
<keyword evidence="3" id="KW-0808">Transferase</keyword>
<keyword evidence="9" id="KW-1185">Reference proteome</keyword>
<dbReference type="GO" id="GO:0000049">
    <property type="term" value="F:tRNA binding"/>
    <property type="evidence" value="ECO:0007669"/>
    <property type="project" value="UniProtKB-KW"/>
</dbReference>
<dbReference type="KEGG" id="caqa:MICH65_0723"/>
<dbReference type="PANTHER" id="PTHR43453">
    <property type="entry name" value="RRNA METHYLASE-LIKE"/>
    <property type="match status" value="1"/>
</dbReference>
<protein>
    <recommendedName>
        <fullName evidence="7">tRNA/rRNA methyltransferase SpoU type domain-containing protein</fullName>
    </recommendedName>
</protein>
<evidence type="ECO:0000313" key="8">
    <source>
        <dbReference type="EMBL" id="QHO63704.1"/>
    </source>
</evidence>
<evidence type="ECO:0000256" key="6">
    <source>
        <dbReference type="ARBA" id="ARBA00022884"/>
    </source>
</evidence>